<dbReference type="Proteomes" id="UP000551616">
    <property type="component" value="Unassembled WGS sequence"/>
</dbReference>
<protein>
    <recommendedName>
        <fullName evidence="2">FecR protein domain-containing protein</fullName>
    </recommendedName>
</protein>
<keyword evidence="1" id="KW-0812">Transmembrane</keyword>
<dbReference type="EMBL" id="JABRWO010000003">
    <property type="protein sequence ID" value="MBA2114166.1"/>
    <property type="molecule type" value="Genomic_DNA"/>
</dbReference>
<proteinExistence type="predicted"/>
<comment type="caution">
    <text evidence="3">The sequence shown here is derived from an EMBL/GenBank/DDBJ whole genome shotgun (WGS) entry which is preliminary data.</text>
</comment>
<keyword evidence="1" id="KW-0472">Membrane</keyword>
<keyword evidence="4" id="KW-1185">Reference proteome</keyword>
<dbReference type="Pfam" id="PF04773">
    <property type="entry name" value="FecR"/>
    <property type="match status" value="1"/>
</dbReference>
<dbReference type="PANTHER" id="PTHR30273:SF2">
    <property type="entry name" value="PROTEIN FECR"/>
    <property type="match status" value="1"/>
</dbReference>
<name>A0A7V8V3F4_9BACT</name>
<feature type="transmembrane region" description="Helical" evidence="1">
    <location>
        <begin position="102"/>
        <end position="120"/>
    </location>
</feature>
<dbReference type="PANTHER" id="PTHR30273">
    <property type="entry name" value="PERIPLASMIC SIGNAL SENSOR AND SIGMA FACTOR ACTIVATOR FECR-RELATED"/>
    <property type="match status" value="1"/>
</dbReference>
<reference evidence="3 4" key="1">
    <citation type="submission" date="2020-05" db="EMBL/GenBank/DDBJ databases">
        <title>Bremerella alba sp. nov., a novel planctomycete isolated from the surface of the macroalga Fucus spiralis.</title>
        <authorList>
            <person name="Godinho O."/>
            <person name="Botelho R."/>
            <person name="Albuquerque L."/>
            <person name="Wiegand S."/>
            <person name="Da Costa M.S."/>
            <person name="Lobo-Da-Cunha A."/>
            <person name="Jogler C."/>
            <person name="Lage O.M."/>
        </authorList>
    </citation>
    <scope>NUCLEOTIDE SEQUENCE [LARGE SCALE GENOMIC DNA]</scope>
    <source>
        <strain evidence="3 4">FF15</strain>
    </source>
</reference>
<dbReference type="InterPro" id="IPR012373">
    <property type="entry name" value="Ferrdict_sens_TM"/>
</dbReference>
<gene>
    <name evidence="3" type="ORF">HOV93_13220</name>
</gene>
<accession>A0A7V8V3F4</accession>
<dbReference type="Gene3D" id="2.60.120.1440">
    <property type="match status" value="1"/>
</dbReference>
<sequence>MNDQVPSEVRLEFERLITSLLSRNLSEVEDARLTEILESSTELRQAYVDQILSDTLLEWTHIDYSAAASNPKLDAIQHSPIEAVAEPTLVSPPRKQTTWQRAGLLIAGLAATVLVALFLWPEREGDLSNDSAIDVASQPNVAAILIDSEDAILTESTGSLEYGMPFREGEHLKLESGLIRLAFECGSGVTLQGPAQLEFHSAWKAVLHRGKLAAVVPEEARGFTIFTPDMKIVDLGTKFGAEVDASGQASVQVYEGEVTVQSRKAPKSDKALLLSSNATSRYSQSRSDFTEISLASVDSSDRVSLPSLEQIQLARNGNYPPAMHTMPLSEALSRLGSHPASIRQAVPMEAWLVEDFSPFQQDEASKGVFHPWIADGKFARVTLLDTPLQWQGISGDPYVIEMDGRDPAFPSICNRLETRLPKPLKRDFYFSFLGRYQGLDPDDFFALWFDNALGTGISHSTRPNAGIRFGEYFARLKIDHQANRPVTGDDVQFFLVGRISKSDKLKFNKIELWINPDVESMGPPDLVYQLPPEYGEAALSTLGFRIGKNTEPQDKLWIDRLLIDFDLSKVLQSPSLP</sequence>
<organism evidence="3 4">
    <name type="scientific">Bremerella alba</name>
    <dbReference type="NCBI Taxonomy" id="980252"/>
    <lineage>
        <taxon>Bacteria</taxon>
        <taxon>Pseudomonadati</taxon>
        <taxon>Planctomycetota</taxon>
        <taxon>Planctomycetia</taxon>
        <taxon>Pirellulales</taxon>
        <taxon>Pirellulaceae</taxon>
        <taxon>Bremerella</taxon>
    </lineage>
</organism>
<keyword evidence="1" id="KW-1133">Transmembrane helix</keyword>
<feature type="domain" description="FecR protein" evidence="2">
    <location>
        <begin position="184"/>
        <end position="258"/>
    </location>
</feature>
<evidence type="ECO:0000313" key="3">
    <source>
        <dbReference type="EMBL" id="MBA2114166.1"/>
    </source>
</evidence>
<evidence type="ECO:0000313" key="4">
    <source>
        <dbReference type="Proteomes" id="UP000551616"/>
    </source>
</evidence>
<dbReference type="AlphaFoldDB" id="A0A7V8V3F4"/>
<dbReference type="GO" id="GO:0016989">
    <property type="term" value="F:sigma factor antagonist activity"/>
    <property type="evidence" value="ECO:0007669"/>
    <property type="project" value="TreeGrafter"/>
</dbReference>
<evidence type="ECO:0000256" key="1">
    <source>
        <dbReference type="SAM" id="Phobius"/>
    </source>
</evidence>
<dbReference type="InterPro" id="IPR006860">
    <property type="entry name" value="FecR"/>
</dbReference>
<dbReference type="RefSeq" id="WP_207395645.1">
    <property type="nucleotide sequence ID" value="NZ_JABRWO010000003.1"/>
</dbReference>
<evidence type="ECO:0000259" key="2">
    <source>
        <dbReference type="Pfam" id="PF04773"/>
    </source>
</evidence>